<dbReference type="AlphaFoldDB" id="A0A194VKJ0"/>
<dbReference type="Proteomes" id="UP000078559">
    <property type="component" value="Chromosome 1"/>
</dbReference>
<evidence type="ECO:0000313" key="2">
    <source>
        <dbReference type="Proteomes" id="UP000078559"/>
    </source>
</evidence>
<gene>
    <name evidence="1" type="ORF">VM1G_11292</name>
</gene>
<dbReference type="EMBL" id="CM003098">
    <property type="protein sequence ID" value="KUI64674.1"/>
    <property type="molecule type" value="Genomic_DNA"/>
</dbReference>
<keyword evidence="2" id="KW-1185">Reference proteome</keyword>
<sequence>MELTHVKQWNRLWVGAMGSLQRSQVVMNVKTLNGPMVGALSPTIIVAEDGRDGERGLGGGEEGEWRANGWASESPVALVAEIAPPVALIAPGEAHRAEGTAL</sequence>
<proteinExistence type="predicted"/>
<name>A0A194VKJ0_CYTMA</name>
<reference evidence="1" key="1">
    <citation type="submission" date="2014-12" db="EMBL/GenBank/DDBJ databases">
        <title>Genome Sequence of Valsa Canker Pathogens Uncovers a Specific Adaption of Colonization on Woody Bark.</title>
        <authorList>
            <person name="Yin Z."/>
            <person name="Liu H."/>
            <person name="Gao X."/>
            <person name="Li Z."/>
            <person name="Song N."/>
            <person name="Ke X."/>
            <person name="Dai Q."/>
            <person name="Wu Y."/>
            <person name="Sun Y."/>
            <person name="Xu J.-R."/>
            <person name="Kang Z.K."/>
            <person name="Wang L."/>
            <person name="Huang L."/>
        </authorList>
    </citation>
    <scope>NUCLEOTIDE SEQUENCE [LARGE SCALE GENOMIC DNA]</scope>
    <source>
        <strain evidence="1">03-8</strain>
    </source>
</reference>
<evidence type="ECO:0000313" key="1">
    <source>
        <dbReference type="EMBL" id="KUI64674.1"/>
    </source>
</evidence>
<organism evidence="1 2">
    <name type="scientific">Cytospora mali</name>
    <name type="common">Apple Valsa canker fungus</name>
    <name type="synonym">Valsa mali</name>
    <dbReference type="NCBI Taxonomy" id="578113"/>
    <lineage>
        <taxon>Eukaryota</taxon>
        <taxon>Fungi</taxon>
        <taxon>Dikarya</taxon>
        <taxon>Ascomycota</taxon>
        <taxon>Pezizomycotina</taxon>
        <taxon>Sordariomycetes</taxon>
        <taxon>Sordariomycetidae</taxon>
        <taxon>Diaporthales</taxon>
        <taxon>Cytosporaceae</taxon>
        <taxon>Cytospora</taxon>
    </lineage>
</organism>
<accession>A0A194VKJ0</accession>
<protein>
    <submittedName>
        <fullName evidence="1">Uncharacterized protein</fullName>
    </submittedName>
</protein>